<evidence type="ECO:0000313" key="2">
    <source>
        <dbReference type="Proteomes" id="UP000607653"/>
    </source>
</evidence>
<keyword evidence="2" id="KW-1185">Reference proteome</keyword>
<dbReference type="Proteomes" id="UP000607653">
    <property type="component" value="Unassembled WGS sequence"/>
</dbReference>
<organism evidence="1 2">
    <name type="scientific">Nelumbo nucifera</name>
    <name type="common">Sacred lotus</name>
    <dbReference type="NCBI Taxonomy" id="4432"/>
    <lineage>
        <taxon>Eukaryota</taxon>
        <taxon>Viridiplantae</taxon>
        <taxon>Streptophyta</taxon>
        <taxon>Embryophyta</taxon>
        <taxon>Tracheophyta</taxon>
        <taxon>Spermatophyta</taxon>
        <taxon>Magnoliopsida</taxon>
        <taxon>Proteales</taxon>
        <taxon>Nelumbonaceae</taxon>
        <taxon>Nelumbo</taxon>
    </lineage>
</organism>
<reference evidence="1 2" key="1">
    <citation type="journal article" date="2020" name="Mol. Biol. Evol.">
        <title>Distinct Expression and Methylation Patterns for Genes with Different Fates following a Single Whole-Genome Duplication in Flowering Plants.</title>
        <authorList>
            <person name="Shi T."/>
            <person name="Rahmani R.S."/>
            <person name="Gugger P.F."/>
            <person name="Wang M."/>
            <person name="Li H."/>
            <person name="Zhang Y."/>
            <person name="Li Z."/>
            <person name="Wang Q."/>
            <person name="Van de Peer Y."/>
            <person name="Marchal K."/>
            <person name="Chen J."/>
        </authorList>
    </citation>
    <scope>NUCLEOTIDE SEQUENCE [LARGE SCALE GENOMIC DNA]</scope>
    <source>
        <tissue evidence="1">Leaf</tissue>
    </source>
</reference>
<protein>
    <submittedName>
        <fullName evidence="1">Uncharacterized protein</fullName>
    </submittedName>
</protein>
<name>A0A822ZSI9_NELNU</name>
<comment type="caution">
    <text evidence="1">The sequence shown here is derived from an EMBL/GenBank/DDBJ whole genome shotgun (WGS) entry which is preliminary data.</text>
</comment>
<sequence>MRVPFRHTRVHGGQWARRVGTSEWGRGCGRHDQRDRARTGRAVDESIGECLVCWGGSDSSHGDRGPVRGIIRDRRGRRFLVQWIWSPILKACAGPNALD</sequence>
<dbReference type="EMBL" id="DUZY01000008">
    <property type="protein sequence ID" value="DAD46531.1"/>
    <property type="molecule type" value="Genomic_DNA"/>
</dbReference>
<proteinExistence type="predicted"/>
<gene>
    <name evidence="1" type="ORF">HUJ06_016468</name>
</gene>
<dbReference type="AlphaFoldDB" id="A0A822ZSI9"/>
<accession>A0A822ZSI9</accession>
<evidence type="ECO:0000313" key="1">
    <source>
        <dbReference type="EMBL" id="DAD46531.1"/>
    </source>
</evidence>